<dbReference type="OMA" id="RRMMANL"/>
<sequence length="375" mass="42321">MAQWCIIKFSSGETEIVPDTWVEGDKVFWPPYPPKDSIRLNAAIRKREQPRDGWHTYQPIRLLITRDTHDEAARSLERYINQNCDTTDIQSEGESHHGLKRKRRPNTIYESDEEPQDVSRFAQAPKVLFPDKPATQQASQDSQPSPPKMYYSLQRPNFPKSTIPASFPGDELAYPPLGPIPQFQRPSPEDSPGTARMALKDVAMQKLLTAVTELSKEVKDLREEFRQYVHSCKCGQTDSVGLASLEPLELPLHTMEALDRAEETLQNGPNRQNMTACLAIIGGTTLEVRVRRMMANLLTNELASGLNWAGKKQGKEQAKQKRPFKDLALCRSMLDAITQQLGTAAVTQYTFAQAVQKWLRYAPDRAGGSGRRDVM</sequence>
<evidence type="ECO:0000259" key="3">
    <source>
        <dbReference type="Pfam" id="PF16064"/>
    </source>
</evidence>
<proteinExistence type="predicted"/>
<feature type="domain" description="DUF4806" evidence="3">
    <location>
        <begin position="246"/>
        <end position="336"/>
    </location>
</feature>
<dbReference type="PANTHER" id="PTHR34153:SF2">
    <property type="entry name" value="SI:CH211-262H13.3-RELATED"/>
    <property type="match status" value="1"/>
</dbReference>
<evidence type="ECO:0000256" key="1">
    <source>
        <dbReference type="SAM" id="Coils"/>
    </source>
</evidence>
<dbReference type="Ensembl" id="ENSGMOT00000040573.1">
    <property type="protein sequence ID" value="ENSGMOP00000043002.1"/>
    <property type="gene ID" value="ENSGMOG00000033708.1"/>
</dbReference>
<feature type="compositionally biased region" description="Low complexity" evidence="2">
    <location>
        <begin position="133"/>
        <end position="143"/>
    </location>
</feature>
<feature type="region of interest" description="Disordered" evidence="2">
    <location>
        <begin position="85"/>
        <end position="119"/>
    </location>
</feature>
<feature type="coiled-coil region" evidence="1">
    <location>
        <begin position="204"/>
        <end position="231"/>
    </location>
</feature>
<reference evidence="4" key="2">
    <citation type="submission" date="2025-09" db="UniProtKB">
        <authorList>
            <consortium name="Ensembl"/>
        </authorList>
    </citation>
    <scope>IDENTIFICATION</scope>
</reference>
<organism evidence="4 5">
    <name type="scientific">Gadus morhua</name>
    <name type="common">Atlantic cod</name>
    <dbReference type="NCBI Taxonomy" id="8049"/>
    <lineage>
        <taxon>Eukaryota</taxon>
        <taxon>Metazoa</taxon>
        <taxon>Chordata</taxon>
        <taxon>Craniata</taxon>
        <taxon>Vertebrata</taxon>
        <taxon>Euteleostomi</taxon>
        <taxon>Actinopterygii</taxon>
        <taxon>Neopterygii</taxon>
        <taxon>Teleostei</taxon>
        <taxon>Neoteleostei</taxon>
        <taxon>Acanthomorphata</taxon>
        <taxon>Zeiogadaria</taxon>
        <taxon>Gadariae</taxon>
        <taxon>Gadiformes</taxon>
        <taxon>Gadoidei</taxon>
        <taxon>Gadidae</taxon>
        <taxon>Gadus</taxon>
    </lineage>
</organism>
<keyword evidence="5" id="KW-1185">Reference proteome</keyword>
<accession>A0A8C5B9Y9</accession>
<dbReference type="Pfam" id="PF16064">
    <property type="entry name" value="DUF4806"/>
    <property type="match status" value="1"/>
</dbReference>
<keyword evidence="1" id="KW-0175">Coiled coil</keyword>
<dbReference type="InterPro" id="IPR032071">
    <property type="entry name" value="DUF4806"/>
</dbReference>
<dbReference type="GeneTree" id="ENSGT00940000166683"/>
<name>A0A8C5B9Y9_GADMO</name>
<feature type="region of interest" description="Disordered" evidence="2">
    <location>
        <begin position="133"/>
        <end position="163"/>
    </location>
</feature>
<dbReference type="AlphaFoldDB" id="A0A8C5B9Y9"/>
<dbReference type="PANTHER" id="PTHR34153">
    <property type="entry name" value="SI:CH211-262H13.3-RELATED-RELATED"/>
    <property type="match status" value="1"/>
</dbReference>
<evidence type="ECO:0000313" key="5">
    <source>
        <dbReference type="Proteomes" id="UP000694546"/>
    </source>
</evidence>
<protein>
    <recommendedName>
        <fullName evidence="3">DUF4806 domain-containing protein</fullName>
    </recommendedName>
</protein>
<dbReference type="Proteomes" id="UP000694546">
    <property type="component" value="Chromosome 2"/>
</dbReference>
<evidence type="ECO:0000256" key="2">
    <source>
        <dbReference type="SAM" id="MobiDB-lite"/>
    </source>
</evidence>
<evidence type="ECO:0000313" key="4">
    <source>
        <dbReference type="Ensembl" id="ENSGMOP00000043002.1"/>
    </source>
</evidence>
<reference evidence="4" key="1">
    <citation type="submission" date="2025-08" db="UniProtKB">
        <authorList>
            <consortium name="Ensembl"/>
        </authorList>
    </citation>
    <scope>IDENTIFICATION</scope>
</reference>